<keyword evidence="3" id="KW-1185">Reference proteome</keyword>
<dbReference type="SUPFAM" id="SSF54593">
    <property type="entry name" value="Glyoxalase/Bleomycin resistance protein/Dihydroxybiphenyl dioxygenase"/>
    <property type="match status" value="1"/>
</dbReference>
<reference evidence="3" key="1">
    <citation type="journal article" date="2019" name="Int. J. Syst. Evol. Microbiol.">
        <title>The Global Catalogue of Microorganisms (GCM) 10K type strain sequencing project: providing services to taxonomists for standard genome sequencing and annotation.</title>
        <authorList>
            <consortium name="The Broad Institute Genomics Platform"/>
            <consortium name="The Broad Institute Genome Sequencing Center for Infectious Disease"/>
            <person name="Wu L."/>
            <person name="Ma J."/>
        </authorList>
    </citation>
    <scope>NUCLEOTIDE SEQUENCE [LARGE SCALE GENOMIC DNA]</scope>
    <source>
        <strain evidence="3">CGMCC 1.16619</strain>
    </source>
</reference>
<dbReference type="Pfam" id="PF00903">
    <property type="entry name" value="Glyoxalase"/>
    <property type="match status" value="1"/>
</dbReference>
<dbReference type="PROSITE" id="PS51819">
    <property type="entry name" value="VOC"/>
    <property type="match status" value="1"/>
</dbReference>
<dbReference type="InterPro" id="IPR052393">
    <property type="entry name" value="Cadmium-induced_rsp"/>
</dbReference>
<dbReference type="InterPro" id="IPR004360">
    <property type="entry name" value="Glyas_Fos-R_dOase_dom"/>
</dbReference>
<dbReference type="EMBL" id="JBHSNF010000001">
    <property type="protein sequence ID" value="MFC5524757.1"/>
    <property type="molecule type" value="Genomic_DNA"/>
</dbReference>
<dbReference type="InterPro" id="IPR029068">
    <property type="entry name" value="Glyas_Bleomycin-R_OHBP_Dase"/>
</dbReference>
<dbReference type="PANTHER" id="PTHR41294">
    <property type="entry name" value="CADMIUM-INDUCED PROTEIN CADI"/>
    <property type="match status" value="1"/>
</dbReference>
<gene>
    <name evidence="2" type="ORF">ACFPPA_03275</name>
</gene>
<evidence type="ECO:0000313" key="2">
    <source>
        <dbReference type="EMBL" id="MFC5524757.1"/>
    </source>
</evidence>
<evidence type="ECO:0000313" key="3">
    <source>
        <dbReference type="Proteomes" id="UP001596114"/>
    </source>
</evidence>
<comment type="caution">
    <text evidence="2">The sequence shown here is derived from an EMBL/GenBank/DDBJ whole genome shotgun (WGS) entry which is preliminary data.</text>
</comment>
<dbReference type="PANTHER" id="PTHR41294:SF1">
    <property type="entry name" value="CADMIUM-INDUCED PROTEIN CADI"/>
    <property type="match status" value="1"/>
</dbReference>
<dbReference type="NCBIfam" id="NF041414">
    <property type="entry name" value="ArsI_CadI_VOC"/>
    <property type="match status" value="1"/>
</dbReference>
<dbReference type="Gene3D" id="3.10.180.10">
    <property type="entry name" value="2,3-Dihydroxybiphenyl 1,2-Dioxygenase, domain 1"/>
    <property type="match status" value="1"/>
</dbReference>
<evidence type="ECO:0000259" key="1">
    <source>
        <dbReference type="PROSITE" id="PS51819"/>
    </source>
</evidence>
<sequence>MKRFHVHLNVDQLDSSIRFYTTLFGTPPSVLKSDYAKWMLDDPRINFAISQRGRAAGVDHLGLQVEDDAELAAIGARLQSADAVALAEKATNCCYARSDKFWAEDPQGVRWESFRTLGEATTYNDATDAATTGKGGACCGPAAATAPAAACGPNAATGCC</sequence>
<dbReference type="InterPro" id="IPR049789">
    <property type="entry name" value="ArsI/CadI-like"/>
</dbReference>
<organism evidence="2 3">
    <name type="scientific">Rhodanobacter ginsengisoli</name>
    <dbReference type="NCBI Taxonomy" id="418646"/>
    <lineage>
        <taxon>Bacteria</taxon>
        <taxon>Pseudomonadati</taxon>
        <taxon>Pseudomonadota</taxon>
        <taxon>Gammaproteobacteria</taxon>
        <taxon>Lysobacterales</taxon>
        <taxon>Rhodanobacteraceae</taxon>
        <taxon>Rhodanobacter</taxon>
    </lineage>
</organism>
<name>A0ABW0QMF1_9GAMM</name>
<dbReference type="Proteomes" id="UP001596114">
    <property type="component" value="Unassembled WGS sequence"/>
</dbReference>
<dbReference type="RefSeq" id="WP_377317240.1">
    <property type="nucleotide sequence ID" value="NZ_JBHSNF010000001.1"/>
</dbReference>
<accession>A0ABW0QMF1</accession>
<dbReference type="InterPro" id="IPR037523">
    <property type="entry name" value="VOC_core"/>
</dbReference>
<protein>
    <submittedName>
        <fullName evidence="2">ArsI/CadI family heavy metal resistance metalloenzyme</fullName>
    </submittedName>
</protein>
<proteinExistence type="predicted"/>
<feature type="domain" description="VOC" evidence="1">
    <location>
        <begin position="2"/>
        <end position="116"/>
    </location>
</feature>